<name>F0YLD3_AURAN</name>
<dbReference type="GO" id="GO:0006633">
    <property type="term" value="P:fatty acid biosynthetic process"/>
    <property type="evidence" value="ECO:0007669"/>
    <property type="project" value="InterPro"/>
</dbReference>
<dbReference type="OrthoDB" id="329835at2759"/>
<keyword evidence="2" id="KW-0597">Phosphoprotein</keyword>
<keyword evidence="3 4" id="KW-0808">Transferase</keyword>
<dbReference type="InterPro" id="IPR018201">
    <property type="entry name" value="Ketoacyl_synth_AS"/>
</dbReference>
<dbReference type="Pfam" id="PF00109">
    <property type="entry name" value="ketoacyl-synt"/>
    <property type="match status" value="1"/>
</dbReference>
<dbReference type="Proteomes" id="UP000002729">
    <property type="component" value="Unassembled WGS sequence"/>
</dbReference>
<evidence type="ECO:0000256" key="3">
    <source>
        <dbReference type="ARBA" id="ARBA00022679"/>
    </source>
</evidence>
<comment type="similarity">
    <text evidence="4">Belongs to the thiolase-like superfamily. Beta-ketoacyl-ACP synthases family.</text>
</comment>
<dbReference type="InterPro" id="IPR014031">
    <property type="entry name" value="Ketoacyl_synth_C"/>
</dbReference>
<dbReference type="GeneID" id="20221248"/>
<dbReference type="AlphaFoldDB" id="F0YLD3"/>
<keyword evidence="7" id="KW-1185">Reference proteome</keyword>
<keyword evidence="1" id="KW-0596">Phosphopantetheine</keyword>
<dbReference type="GO" id="GO:0004312">
    <property type="term" value="F:fatty acid synthase activity"/>
    <property type="evidence" value="ECO:0007669"/>
    <property type="project" value="TreeGrafter"/>
</dbReference>
<dbReference type="RefSeq" id="XP_009041203.1">
    <property type="nucleotide sequence ID" value="XM_009042955.1"/>
</dbReference>
<dbReference type="PANTHER" id="PTHR43775">
    <property type="entry name" value="FATTY ACID SYNTHASE"/>
    <property type="match status" value="1"/>
</dbReference>
<dbReference type="InterPro" id="IPR016039">
    <property type="entry name" value="Thiolase-like"/>
</dbReference>
<dbReference type="GO" id="GO:0004315">
    <property type="term" value="F:3-oxoacyl-[acyl-carrier-protein] synthase activity"/>
    <property type="evidence" value="ECO:0007669"/>
    <property type="project" value="InterPro"/>
</dbReference>
<feature type="domain" description="Ketosynthase family 3 (KS3)" evidence="5">
    <location>
        <begin position="1"/>
        <end position="180"/>
    </location>
</feature>
<evidence type="ECO:0000256" key="2">
    <source>
        <dbReference type="ARBA" id="ARBA00022553"/>
    </source>
</evidence>
<dbReference type="PANTHER" id="PTHR43775:SF37">
    <property type="entry name" value="SI:DKEY-61P9.11"/>
    <property type="match status" value="1"/>
</dbReference>
<protein>
    <recommendedName>
        <fullName evidence="5">Ketosynthase family 3 (KS3) domain-containing protein</fullName>
    </recommendedName>
</protein>
<evidence type="ECO:0000313" key="7">
    <source>
        <dbReference type="Proteomes" id="UP000002729"/>
    </source>
</evidence>
<sequence>MDAAQFLPSLPRPYDLTGVSYSAAGARLSYVCAMRGPCMVFDTACSSSLIAVHVARRCMQHNECLHALAVGPNAILHPGAHAKPALTGMTSARGRCHTFDSRADGYLRGEACCAVILTVSANTSIAALGTSAHGPSASLTAPNGSSQLRLLKTVQDTHARWLALEAHGTGTALGDPIEVL</sequence>
<evidence type="ECO:0000256" key="4">
    <source>
        <dbReference type="RuleBase" id="RU003694"/>
    </source>
</evidence>
<evidence type="ECO:0000256" key="1">
    <source>
        <dbReference type="ARBA" id="ARBA00022450"/>
    </source>
</evidence>
<dbReference type="PROSITE" id="PS52004">
    <property type="entry name" value="KS3_2"/>
    <property type="match status" value="1"/>
</dbReference>
<proteinExistence type="inferred from homology"/>
<dbReference type="PROSITE" id="PS00606">
    <property type="entry name" value="KS3_1"/>
    <property type="match status" value="1"/>
</dbReference>
<evidence type="ECO:0000259" key="5">
    <source>
        <dbReference type="PROSITE" id="PS52004"/>
    </source>
</evidence>
<organism evidence="7">
    <name type="scientific">Aureococcus anophagefferens</name>
    <name type="common">Harmful bloom alga</name>
    <dbReference type="NCBI Taxonomy" id="44056"/>
    <lineage>
        <taxon>Eukaryota</taxon>
        <taxon>Sar</taxon>
        <taxon>Stramenopiles</taxon>
        <taxon>Ochrophyta</taxon>
        <taxon>Pelagophyceae</taxon>
        <taxon>Pelagomonadales</taxon>
        <taxon>Pelagomonadaceae</taxon>
        <taxon>Aureococcus</taxon>
    </lineage>
</organism>
<dbReference type="KEGG" id="aaf:AURANDRAFT_33095"/>
<dbReference type="Pfam" id="PF02801">
    <property type="entry name" value="Ketoacyl-synt_C"/>
    <property type="match status" value="1"/>
</dbReference>
<evidence type="ECO:0000313" key="6">
    <source>
        <dbReference type="EMBL" id="EGB04078.1"/>
    </source>
</evidence>
<dbReference type="InterPro" id="IPR020841">
    <property type="entry name" value="PKS_Beta-ketoAc_synthase_dom"/>
</dbReference>
<dbReference type="InterPro" id="IPR050091">
    <property type="entry name" value="PKS_NRPS_Biosynth_Enz"/>
</dbReference>
<dbReference type="InParanoid" id="F0YLD3"/>
<dbReference type="SUPFAM" id="SSF53901">
    <property type="entry name" value="Thiolase-like"/>
    <property type="match status" value="2"/>
</dbReference>
<dbReference type="SMART" id="SM00825">
    <property type="entry name" value="PKS_KS"/>
    <property type="match status" value="1"/>
</dbReference>
<reference evidence="6 7" key="1">
    <citation type="journal article" date="2011" name="Proc. Natl. Acad. Sci. U.S.A.">
        <title>Niche of harmful alga Aureococcus anophagefferens revealed through ecogenomics.</title>
        <authorList>
            <person name="Gobler C.J."/>
            <person name="Berry D.L."/>
            <person name="Dyhrman S.T."/>
            <person name="Wilhelm S.W."/>
            <person name="Salamov A."/>
            <person name="Lobanov A.V."/>
            <person name="Zhang Y."/>
            <person name="Collier J.L."/>
            <person name="Wurch L.L."/>
            <person name="Kustka A.B."/>
            <person name="Dill B.D."/>
            <person name="Shah M."/>
            <person name="VerBerkmoes N.C."/>
            <person name="Kuo A."/>
            <person name="Terry A."/>
            <person name="Pangilinan J."/>
            <person name="Lindquist E.A."/>
            <person name="Lucas S."/>
            <person name="Paulsen I.T."/>
            <person name="Hattenrath-Lehmann T.K."/>
            <person name="Talmage S.C."/>
            <person name="Walker E.A."/>
            <person name="Koch F."/>
            <person name="Burson A.M."/>
            <person name="Marcoval M.A."/>
            <person name="Tang Y.Z."/>
            <person name="Lecleir G.R."/>
            <person name="Coyne K.J."/>
            <person name="Berg G.M."/>
            <person name="Bertrand E.M."/>
            <person name="Saito M.A."/>
            <person name="Gladyshev V.N."/>
            <person name="Grigoriev I.V."/>
        </authorList>
    </citation>
    <scope>NUCLEOTIDE SEQUENCE [LARGE SCALE GENOMIC DNA]</scope>
    <source>
        <strain evidence="7">CCMP 1984</strain>
    </source>
</reference>
<gene>
    <name evidence="6" type="ORF">AURANDRAFT_33095</name>
</gene>
<dbReference type="Gene3D" id="3.40.47.10">
    <property type="match status" value="1"/>
</dbReference>
<dbReference type="EMBL" id="GL833156">
    <property type="protein sequence ID" value="EGB04078.1"/>
    <property type="molecule type" value="Genomic_DNA"/>
</dbReference>
<dbReference type="InterPro" id="IPR014030">
    <property type="entry name" value="Ketoacyl_synth_N"/>
</dbReference>
<dbReference type="eggNOG" id="KOG1202">
    <property type="taxonomic scope" value="Eukaryota"/>
</dbReference>
<accession>F0YLD3</accession>